<dbReference type="PANTHER" id="PTHR43649:SF12">
    <property type="entry name" value="DIACETYLCHITOBIOSE BINDING PROTEIN DASA"/>
    <property type="match status" value="1"/>
</dbReference>
<dbReference type="PANTHER" id="PTHR43649">
    <property type="entry name" value="ARABINOSE-BINDING PROTEIN-RELATED"/>
    <property type="match status" value="1"/>
</dbReference>
<dbReference type="KEGG" id="plyc:GXP70_26045"/>
<dbReference type="InterPro" id="IPR006059">
    <property type="entry name" value="SBP"/>
</dbReference>
<gene>
    <name evidence="1" type="ORF">GXP70_26045</name>
</gene>
<name>A0A6C0G109_9BACL</name>
<dbReference type="AlphaFoldDB" id="A0A6C0G109"/>
<dbReference type="Proteomes" id="UP000476064">
    <property type="component" value="Chromosome"/>
</dbReference>
<dbReference type="SUPFAM" id="SSF53850">
    <property type="entry name" value="Periplasmic binding protein-like II"/>
    <property type="match status" value="1"/>
</dbReference>
<dbReference type="Pfam" id="PF01547">
    <property type="entry name" value="SBP_bac_1"/>
    <property type="match status" value="1"/>
</dbReference>
<organism evidence="1 2">
    <name type="scientific">Paenibacillus lycopersici</name>
    <dbReference type="NCBI Taxonomy" id="2704462"/>
    <lineage>
        <taxon>Bacteria</taxon>
        <taxon>Bacillati</taxon>
        <taxon>Bacillota</taxon>
        <taxon>Bacilli</taxon>
        <taxon>Bacillales</taxon>
        <taxon>Paenibacillaceae</taxon>
        <taxon>Paenibacillus</taxon>
    </lineage>
</organism>
<reference evidence="1 2" key="1">
    <citation type="submission" date="2020-01" db="EMBL/GenBank/DDBJ databases">
        <title>Paenibacillus sp. nov., isolated from tomato rhizosphere.</title>
        <authorList>
            <person name="Weon H.-Y."/>
            <person name="Lee S.A."/>
        </authorList>
    </citation>
    <scope>NUCLEOTIDE SEQUENCE [LARGE SCALE GENOMIC DNA]</scope>
    <source>
        <strain evidence="1 2">12200R-189</strain>
    </source>
</reference>
<dbReference type="RefSeq" id="WP_162359516.1">
    <property type="nucleotide sequence ID" value="NZ_CP048209.1"/>
</dbReference>
<dbReference type="EMBL" id="CP048209">
    <property type="protein sequence ID" value="QHT63086.1"/>
    <property type="molecule type" value="Genomic_DNA"/>
</dbReference>
<protein>
    <submittedName>
        <fullName evidence="1">ABC transporter substrate-binding protein</fullName>
    </submittedName>
</protein>
<dbReference type="InterPro" id="IPR050490">
    <property type="entry name" value="Bact_solute-bd_prot1"/>
</dbReference>
<keyword evidence="2" id="KW-1185">Reference proteome</keyword>
<evidence type="ECO:0000313" key="1">
    <source>
        <dbReference type="EMBL" id="QHT63086.1"/>
    </source>
</evidence>
<dbReference type="CDD" id="cd14748">
    <property type="entry name" value="PBP2_UgpB"/>
    <property type="match status" value="1"/>
</dbReference>
<proteinExistence type="predicted"/>
<dbReference type="Gene3D" id="3.40.190.10">
    <property type="entry name" value="Periplasmic binding protein-like II"/>
    <property type="match status" value="2"/>
</dbReference>
<accession>A0A6C0G109</accession>
<sequence length="468" mass="51790">MKKRLLKGKAAAGILLLLLLVATGLLLQAFDNGLYRADAGPVEQTGAAAGGSGGEKVTIDFWFPWSGGFKQEFYETVVSSFEEENPDIKVRMTFVENSDNSQASDKLLTAIAGGSGPDVALFDRFVVNEWAAKGALEDVTEQSRKDGMEGLYYPSVWSETQYRGRTYALPWNVDSRALFYNKTLMEEAGLDPGKPPKTIAELDAMAARMFKADSQGKYKQVGFIPWQAQGFLYTYGWAFGGEWEREGKLTPDDPANVQALQWMQEYARKYNAGKLASFSDELRQAGLNPFLSGRVGFSIEGNWLLNDTGSATFEWGVAPMPTVDGKADVTWSGGWSFVMPKGAKHPEQAWRFMRYVAGREGSLLWAGRSAAGKYDLTCIPEVNARLGLDTKEHLDVFVKLLEHARFRPVSPVGGYLWDEMYRVQNLAIKQQGEPQALLDGLKRKVDAKLDVLASDGAPVREDPGQRKN</sequence>
<evidence type="ECO:0000313" key="2">
    <source>
        <dbReference type="Proteomes" id="UP000476064"/>
    </source>
</evidence>